<keyword evidence="9" id="KW-1185">Reference proteome</keyword>
<dbReference type="PANTHER" id="PTHR43836:SF2">
    <property type="entry name" value="CATECHOL O-METHYLTRANSFERASE 1-RELATED"/>
    <property type="match status" value="1"/>
</dbReference>
<evidence type="ECO:0000256" key="6">
    <source>
        <dbReference type="ARBA" id="ARBA00023453"/>
    </source>
</evidence>
<evidence type="ECO:0000313" key="7">
    <source>
        <dbReference type="EMBL" id="CAI3999797.1"/>
    </source>
</evidence>
<keyword evidence="3" id="KW-0808">Transferase</keyword>
<evidence type="ECO:0000313" key="8">
    <source>
        <dbReference type="EMBL" id="CAL4787109.1"/>
    </source>
</evidence>
<dbReference type="PROSITE" id="PS51682">
    <property type="entry name" value="SAM_OMT_I"/>
    <property type="match status" value="1"/>
</dbReference>
<dbReference type="PANTHER" id="PTHR43836">
    <property type="entry name" value="CATECHOL O-METHYLTRANSFERASE 1-RELATED"/>
    <property type="match status" value="1"/>
</dbReference>
<organism evidence="7">
    <name type="scientific">Cladocopium goreaui</name>
    <dbReference type="NCBI Taxonomy" id="2562237"/>
    <lineage>
        <taxon>Eukaryota</taxon>
        <taxon>Sar</taxon>
        <taxon>Alveolata</taxon>
        <taxon>Dinophyceae</taxon>
        <taxon>Suessiales</taxon>
        <taxon>Symbiodiniaceae</taxon>
        <taxon>Cladocopium</taxon>
    </lineage>
</organism>
<comment type="caution">
    <text evidence="7">The sequence shown here is derived from an EMBL/GenBank/DDBJ whole genome shotgun (WGS) entry which is preliminary data.</text>
</comment>
<dbReference type="AlphaFoldDB" id="A0A9P1CWB9"/>
<dbReference type="OrthoDB" id="301977at2759"/>
<comment type="similarity">
    <text evidence="6">Belongs to the class I-like SAM-binding methyltransferase superfamily. Cation-dependent O-methyltransferase family.</text>
</comment>
<evidence type="ECO:0000256" key="2">
    <source>
        <dbReference type="ARBA" id="ARBA00022603"/>
    </source>
</evidence>
<keyword evidence="5" id="KW-0128">Catecholamine metabolism</keyword>
<dbReference type="EMBL" id="CAMXCT020002680">
    <property type="protein sequence ID" value="CAL1153172.1"/>
    <property type="molecule type" value="Genomic_DNA"/>
</dbReference>
<dbReference type="Gene3D" id="1.25.40.10">
    <property type="entry name" value="Tetratricopeptide repeat domain"/>
    <property type="match status" value="2"/>
</dbReference>
<dbReference type="EMBL" id="CAMXCT010002680">
    <property type="protein sequence ID" value="CAI3999797.1"/>
    <property type="molecule type" value="Genomic_DNA"/>
</dbReference>
<accession>A0A9P1CWB9</accession>
<evidence type="ECO:0000256" key="4">
    <source>
        <dbReference type="ARBA" id="ARBA00022691"/>
    </source>
</evidence>
<evidence type="ECO:0000256" key="3">
    <source>
        <dbReference type="ARBA" id="ARBA00022679"/>
    </source>
</evidence>
<dbReference type="GO" id="GO:0006584">
    <property type="term" value="P:catecholamine metabolic process"/>
    <property type="evidence" value="ECO:0007669"/>
    <property type="project" value="UniProtKB-KW"/>
</dbReference>
<keyword evidence="2" id="KW-0489">Methyltransferase</keyword>
<protein>
    <recommendedName>
        <fullName evidence="1">catechol O-methyltransferase</fullName>
        <ecNumber evidence="1">2.1.1.6</ecNumber>
    </recommendedName>
</protein>
<dbReference type="Gene3D" id="3.40.50.150">
    <property type="entry name" value="Vaccinia Virus protein VP39"/>
    <property type="match status" value="1"/>
</dbReference>
<dbReference type="Pfam" id="PF13578">
    <property type="entry name" value="Methyltransf_24"/>
    <property type="match status" value="1"/>
</dbReference>
<keyword evidence="4" id="KW-0949">S-adenosyl-L-methionine</keyword>
<dbReference type="EC" id="2.1.1.6" evidence="1"/>
<dbReference type="InterPro" id="IPR029063">
    <property type="entry name" value="SAM-dependent_MTases_sf"/>
</dbReference>
<name>A0A9P1CWB9_9DINO</name>
<sequence>MSNILSNACAGEWAWPKGLAVLQTERLRGGGRSLPGFSAVMQSLQWLTAADFLKILQGNVEVDAISCCSFQKTLESAGHWRRCLDALEQNDQQQLVPDALLYNTLVSSSEKSSAWTASFSLFALRAAHFGPDALSASATVLSCCQSSMWPWALDLLKSLERANFPPSSHALAAVLGEVAEVPEVEVMVFSMLAHATVDGVAVPPSLLPTLQSALLAAAAYRHPGVEAPRQQLFTTTSNRQGLYRYTKELRLLRHLLHCAPSTPSEVCRAIESFGAGTKRWLKVAGTQKAKVLEAVVAGGVQQPTQILEIGTYCGYSALRMLLALQRSVPPLLLHIDSLEADAVHAVVACNVLQVAGVSSDQIRIHIGHSKSLLPSWPAAQFGAVFMDQRGSRYEEDLSVLERRQLLAPGAAIIADNVLKPGAPRFLWKLTGQRRQDHSYHLQILSLQEFAMPSEDWMTVSIRKASPQASGSEEVPEKIMELHHLAEAMRDLASKPGGTSVSFDEWRNFALKMKEELKRLGIQATAEVRDFGFLRSSTWVLGKMQDLLRADFFPGHPGHQPVQQEDSRLRLEHGNCGAGQRLHKDAVMSNILSNACAGEWAWPKGLAVLQTERLRGGGRSLPGFSAVMQSLQWLTAADFLKILQVSNVEVDAISCCSFQKTLESAGHWRRCLDALEQNDQQQLVPDALLYNTLVSSSEKSSAWTASLSLFALRAAHFGPDALSASATVLSCCRCSMWPWALDLLKSLERANFPPSSHALAAVLGEVAEVPEVEEFAMPSEDWMTVSIRKASPQASGSEEVPEKIMELHHLAEAMRDLASKPGGTSVSFDKWRELCFEDEGGVEALVHPSHS</sequence>
<dbReference type="GO" id="GO:0016206">
    <property type="term" value="F:catechol O-methyltransferase activity"/>
    <property type="evidence" value="ECO:0007669"/>
    <property type="project" value="UniProtKB-EC"/>
</dbReference>
<dbReference type="GO" id="GO:0032259">
    <property type="term" value="P:methylation"/>
    <property type="evidence" value="ECO:0007669"/>
    <property type="project" value="UniProtKB-KW"/>
</dbReference>
<dbReference type="InterPro" id="IPR011990">
    <property type="entry name" value="TPR-like_helical_dom_sf"/>
</dbReference>
<proteinExistence type="inferred from homology"/>
<evidence type="ECO:0000313" key="9">
    <source>
        <dbReference type="Proteomes" id="UP001152797"/>
    </source>
</evidence>
<reference evidence="8 9" key="2">
    <citation type="submission" date="2024-05" db="EMBL/GenBank/DDBJ databases">
        <authorList>
            <person name="Chen Y."/>
            <person name="Shah S."/>
            <person name="Dougan E. K."/>
            <person name="Thang M."/>
            <person name="Chan C."/>
        </authorList>
    </citation>
    <scope>NUCLEOTIDE SEQUENCE [LARGE SCALE GENOMIC DNA]</scope>
</reference>
<evidence type="ECO:0000256" key="1">
    <source>
        <dbReference type="ARBA" id="ARBA00012880"/>
    </source>
</evidence>
<dbReference type="Proteomes" id="UP001152797">
    <property type="component" value="Unassembled WGS sequence"/>
</dbReference>
<dbReference type="SUPFAM" id="SSF53335">
    <property type="entry name" value="S-adenosyl-L-methionine-dependent methyltransferases"/>
    <property type="match status" value="1"/>
</dbReference>
<dbReference type="EMBL" id="CAMXCT030002680">
    <property type="protein sequence ID" value="CAL4787109.1"/>
    <property type="molecule type" value="Genomic_DNA"/>
</dbReference>
<dbReference type="InterPro" id="IPR002935">
    <property type="entry name" value="SAM_O-MeTrfase"/>
</dbReference>
<gene>
    <name evidence="7" type="ORF">C1SCF055_LOCUS25969</name>
</gene>
<reference evidence="7" key="1">
    <citation type="submission" date="2022-10" db="EMBL/GenBank/DDBJ databases">
        <authorList>
            <person name="Chen Y."/>
            <person name="Dougan E. K."/>
            <person name="Chan C."/>
            <person name="Rhodes N."/>
            <person name="Thang M."/>
        </authorList>
    </citation>
    <scope>NUCLEOTIDE SEQUENCE</scope>
</reference>
<evidence type="ECO:0000256" key="5">
    <source>
        <dbReference type="ARBA" id="ARBA00022939"/>
    </source>
</evidence>